<dbReference type="Pfam" id="PF10300">
    <property type="entry name" value="Iml2-TPR_39"/>
    <property type="match status" value="1"/>
</dbReference>
<dbReference type="PANTHER" id="PTHR31859:SF1">
    <property type="entry name" value="TETRATRICOPEPTIDE REPEAT PROTEIN 39C"/>
    <property type="match status" value="1"/>
</dbReference>
<dbReference type="Proteomes" id="UP000242414">
    <property type="component" value="Unassembled WGS sequence"/>
</dbReference>
<dbReference type="EMBL" id="KV921886">
    <property type="protein sequence ID" value="ORE08638.1"/>
    <property type="molecule type" value="Genomic_DNA"/>
</dbReference>
<name>A0A1X0R9T9_RHIZD</name>
<proteinExistence type="predicted"/>
<dbReference type="SUPFAM" id="SSF48452">
    <property type="entry name" value="TPR-like"/>
    <property type="match status" value="1"/>
</dbReference>
<protein>
    <recommendedName>
        <fullName evidence="3">TPR-like protein</fullName>
    </recommendedName>
</protein>
<dbReference type="AlphaFoldDB" id="A0A1X0R9T9"/>
<dbReference type="VEuPathDB" id="FungiDB:BCV72DRAFT_288655"/>
<evidence type="ECO:0000256" key="1">
    <source>
        <dbReference type="SAM" id="MobiDB-lite"/>
    </source>
</evidence>
<reference evidence="2" key="1">
    <citation type="journal article" date="2016" name="Proc. Natl. Acad. Sci. U.S.A.">
        <title>Lipid metabolic changes in an early divergent fungus govern the establishment of a mutualistic symbiosis with endobacteria.</title>
        <authorList>
            <person name="Lastovetsky O.A."/>
            <person name="Gaspar M.L."/>
            <person name="Mondo S.J."/>
            <person name="LaButti K.M."/>
            <person name="Sandor L."/>
            <person name="Grigoriev I.V."/>
            <person name="Henry S.A."/>
            <person name="Pawlowska T.E."/>
        </authorList>
    </citation>
    <scope>NUCLEOTIDE SEQUENCE [LARGE SCALE GENOMIC DNA]</scope>
    <source>
        <strain evidence="2">ATCC 52814</strain>
    </source>
</reference>
<dbReference type="Gene3D" id="1.25.40.10">
    <property type="entry name" value="Tetratricopeptide repeat domain"/>
    <property type="match status" value="1"/>
</dbReference>
<feature type="compositionally biased region" description="Polar residues" evidence="1">
    <location>
        <begin position="95"/>
        <end position="105"/>
    </location>
</feature>
<feature type="compositionally biased region" description="Basic and acidic residues" evidence="1">
    <location>
        <begin position="773"/>
        <end position="796"/>
    </location>
</feature>
<evidence type="ECO:0000313" key="2">
    <source>
        <dbReference type="EMBL" id="ORE08638.1"/>
    </source>
</evidence>
<dbReference type="PANTHER" id="PTHR31859">
    <property type="entry name" value="TETRATRICOPEPTIDE REPEAT PROTEIN 39 FAMILY MEMBER"/>
    <property type="match status" value="1"/>
</dbReference>
<gene>
    <name evidence="2" type="ORF">BCV72DRAFT_288655</name>
</gene>
<sequence length="824" mass="92722">MTEVTLPADEKDRTSVDDLPKTKEDKNDDGTGSSDEDTKESSKELGLVISALQSTVNQKKQTKAPQVEPEGEESTEDLRSLTVEDSESDAKNSMEDNNSISTLATSKEEEEEEKEEEKVPIPQTFEEIVQDIVPPTPGIPPERQSLDFGANDDVADIDGHSANLIALNKINAKEIKANTLSPRDQERADEPVLRAVRHLFNNRFMKAKKLFEQQAEHDPLSALGLGSMAFLKAVMTTDDSMTKNAIDVLTTTYSIASAQIDAATKKNIGNSVYQAMTSYYNYIKFSRGSGGLPSSPKPATLKSIKKENITFIPNGVLRAHVAKAECCLQIAILQLLQENVMGYIKCGMNLRRAYASYSLVWQEYKRMGQVYNEFIDRDTISGIQFGIGAVHLVLSTLPQKILRVVSAFGWKADKHLGFALLKLCLEDRRIRSPMSSLMLLAYYTVLTSLCPQMLSDEYTQPAIETLLDAQSTYPNSAFFLYFAGRTSRLARNLTLSSQSFTYAIEISKSEWAEVEVLHICNYEIAFNHMMEHNWEEAAKIYDMLYKDKYWSPAIFRYLAGACLDMTGNRTDAILAYAEVPQLAGAKSHSTALIEKYVQRKVNNFQDTGYQDMDMSLCALEFLYIFTGFDFISDESMQKSLEATDKALSSIAEAEKTEFGIRVKELLPDTPPPQYFDQRGVLLLLKSALFNAMGRYKDTIIHLNWIIDHKDNIVYDKWVVPFAFWEAGVTAWGMGNRTRARSFWETALKFSKYDFEYRLAMRVNLAITKAEELGVPKPQDPDPAKRYNALKKEKQHSGDSIQNQQSSDESSVRLSMSDNQVETSS</sequence>
<feature type="compositionally biased region" description="Polar residues" evidence="1">
    <location>
        <begin position="797"/>
        <end position="824"/>
    </location>
</feature>
<accession>A0A1X0R9T9</accession>
<feature type="region of interest" description="Disordered" evidence="1">
    <location>
        <begin position="773"/>
        <end position="824"/>
    </location>
</feature>
<dbReference type="OrthoDB" id="43460at2759"/>
<organism evidence="2">
    <name type="scientific">Rhizopus microsporus var. microsporus</name>
    <dbReference type="NCBI Taxonomy" id="86635"/>
    <lineage>
        <taxon>Eukaryota</taxon>
        <taxon>Fungi</taxon>
        <taxon>Fungi incertae sedis</taxon>
        <taxon>Mucoromycota</taxon>
        <taxon>Mucoromycotina</taxon>
        <taxon>Mucoromycetes</taxon>
        <taxon>Mucorales</taxon>
        <taxon>Mucorineae</taxon>
        <taxon>Rhizopodaceae</taxon>
        <taxon>Rhizopus</taxon>
    </lineage>
</organism>
<feature type="compositionally biased region" description="Basic and acidic residues" evidence="1">
    <location>
        <begin position="8"/>
        <end position="29"/>
    </location>
</feature>
<dbReference type="InterPro" id="IPR019412">
    <property type="entry name" value="IML2/TPR_39"/>
</dbReference>
<dbReference type="InterPro" id="IPR011990">
    <property type="entry name" value="TPR-like_helical_dom_sf"/>
</dbReference>
<evidence type="ECO:0008006" key="3">
    <source>
        <dbReference type="Google" id="ProtNLM"/>
    </source>
</evidence>
<feature type="region of interest" description="Disordered" evidence="1">
    <location>
        <begin position="1"/>
        <end position="122"/>
    </location>
</feature>